<proteinExistence type="predicted"/>
<dbReference type="Proteomes" id="UP000223968">
    <property type="component" value="Unassembled WGS sequence"/>
</dbReference>
<dbReference type="EMBL" id="PDNB01000228">
    <property type="protein sequence ID" value="PGG98284.1"/>
    <property type="molecule type" value="Genomic_DNA"/>
</dbReference>
<dbReference type="AlphaFoldDB" id="A0A2B7WNR2"/>
<keyword evidence="2" id="KW-1185">Reference proteome</keyword>
<reference evidence="1 2" key="1">
    <citation type="submission" date="2017-10" db="EMBL/GenBank/DDBJ databases">
        <title>Comparative genomics in systemic dimorphic fungi from Ajellomycetaceae.</title>
        <authorList>
            <person name="Munoz J.F."/>
            <person name="Mcewen J.G."/>
            <person name="Clay O.K."/>
            <person name="Cuomo C.A."/>
        </authorList>
    </citation>
    <scope>NUCLEOTIDE SEQUENCE [LARGE SCALE GENOMIC DNA]</scope>
    <source>
        <strain evidence="1 2">UAMH5409</strain>
    </source>
</reference>
<gene>
    <name evidence="1" type="ORF">AJ79_08921</name>
</gene>
<evidence type="ECO:0000313" key="2">
    <source>
        <dbReference type="Proteomes" id="UP000223968"/>
    </source>
</evidence>
<comment type="caution">
    <text evidence="1">The sequence shown here is derived from an EMBL/GenBank/DDBJ whole genome shotgun (WGS) entry which is preliminary data.</text>
</comment>
<accession>A0A2B7WNR2</accession>
<organism evidence="1 2">
    <name type="scientific">Helicocarpus griseus UAMH5409</name>
    <dbReference type="NCBI Taxonomy" id="1447875"/>
    <lineage>
        <taxon>Eukaryota</taxon>
        <taxon>Fungi</taxon>
        <taxon>Dikarya</taxon>
        <taxon>Ascomycota</taxon>
        <taxon>Pezizomycotina</taxon>
        <taxon>Eurotiomycetes</taxon>
        <taxon>Eurotiomycetidae</taxon>
        <taxon>Onygenales</taxon>
        <taxon>Ajellomycetaceae</taxon>
        <taxon>Helicocarpus</taxon>
    </lineage>
</organism>
<sequence length="84" mass="9437">MMKFIYRHTIIYIHVQFILQILQIVQIVRHERVPAAQLPAPPMPALQVSSDAACWPLTTTCRTPATVARSGLFQRIPREIGAAS</sequence>
<protein>
    <submittedName>
        <fullName evidence="1">Uncharacterized protein</fullName>
    </submittedName>
</protein>
<evidence type="ECO:0000313" key="1">
    <source>
        <dbReference type="EMBL" id="PGG98284.1"/>
    </source>
</evidence>
<name>A0A2B7WNR2_9EURO</name>